<proteinExistence type="inferred from homology"/>
<dbReference type="InterPro" id="IPR001640">
    <property type="entry name" value="Lgt"/>
</dbReference>
<evidence type="ECO:0000256" key="7">
    <source>
        <dbReference type="HAMAP-Rule" id="MF_01147"/>
    </source>
</evidence>
<dbReference type="EC" id="2.5.1.145" evidence="7"/>
<feature type="binding site" evidence="7">
    <location>
        <position position="142"/>
    </location>
    <ligand>
        <name>a 1,2-diacyl-sn-glycero-3-phospho-(1'-sn-glycerol)</name>
        <dbReference type="ChEBI" id="CHEBI:64716"/>
    </ligand>
</feature>
<reference evidence="8" key="1">
    <citation type="submission" date="2017-11" db="EMBL/GenBank/DDBJ databases">
        <title>Three new genomes from thermophilic consortium.</title>
        <authorList>
            <person name="Quaggio R."/>
            <person name="Amgarten D."/>
            <person name="Setubal J.C."/>
        </authorList>
    </citation>
    <scope>NUCLEOTIDE SEQUENCE</scope>
    <source>
        <strain evidence="8">ZCTH01-B2</strain>
    </source>
</reference>
<protein>
    <recommendedName>
        <fullName evidence="7">Phosphatidylglycerol--prolipoprotein diacylglyceryl transferase</fullName>
        <ecNumber evidence="7">2.5.1.145</ecNumber>
    </recommendedName>
</protein>
<dbReference type="NCBIfam" id="TIGR00544">
    <property type="entry name" value="lgt"/>
    <property type="match status" value="1"/>
</dbReference>
<dbReference type="GO" id="GO:0005886">
    <property type="term" value="C:plasma membrane"/>
    <property type="evidence" value="ECO:0007669"/>
    <property type="project" value="UniProtKB-SubCell"/>
</dbReference>
<evidence type="ECO:0000256" key="6">
    <source>
        <dbReference type="ARBA" id="ARBA00023136"/>
    </source>
</evidence>
<keyword evidence="5 7" id="KW-1133">Transmembrane helix</keyword>
<evidence type="ECO:0000313" key="8">
    <source>
        <dbReference type="EMBL" id="MBY6277344.1"/>
    </source>
</evidence>
<gene>
    <name evidence="7" type="primary">lgt</name>
    <name evidence="8" type="ORF">CWE10_14250</name>
</gene>
<name>A0A953IDG7_SYMTR</name>
<evidence type="ECO:0000256" key="2">
    <source>
        <dbReference type="ARBA" id="ARBA00022475"/>
    </source>
</evidence>
<comment type="subcellular location">
    <subcellularLocation>
        <location evidence="7">Cell membrane</location>
        <topology evidence="7">Multi-pass membrane protein</topology>
    </subcellularLocation>
</comment>
<dbReference type="Proteomes" id="UP000732377">
    <property type="component" value="Unassembled WGS sequence"/>
</dbReference>
<evidence type="ECO:0000256" key="4">
    <source>
        <dbReference type="ARBA" id="ARBA00022692"/>
    </source>
</evidence>
<feature type="transmembrane region" description="Helical" evidence="7">
    <location>
        <begin position="241"/>
        <end position="261"/>
    </location>
</feature>
<dbReference type="HAMAP" id="MF_01147">
    <property type="entry name" value="Lgt"/>
    <property type="match status" value="1"/>
</dbReference>
<evidence type="ECO:0000256" key="5">
    <source>
        <dbReference type="ARBA" id="ARBA00022989"/>
    </source>
</evidence>
<feature type="transmembrane region" description="Helical" evidence="7">
    <location>
        <begin position="24"/>
        <end position="42"/>
    </location>
</feature>
<comment type="caution">
    <text evidence="8">The sequence shown here is derived from an EMBL/GenBank/DDBJ whole genome shotgun (WGS) entry which is preliminary data.</text>
</comment>
<dbReference type="PROSITE" id="PS01311">
    <property type="entry name" value="LGT"/>
    <property type="match status" value="1"/>
</dbReference>
<dbReference type="Pfam" id="PF01790">
    <property type="entry name" value="LGT"/>
    <property type="match status" value="1"/>
</dbReference>
<comment type="catalytic activity">
    <reaction evidence="7">
        <text>L-cysteinyl-[prolipoprotein] + a 1,2-diacyl-sn-glycero-3-phospho-(1'-sn-glycerol) = an S-1,2-diacyl-sn-glyceryl-L-cysteinyl-[prolipoprotein] + sn-glycerol 1-phosphate + H(+)</text>
        <dbReference type="Rhea" id="RHEA:56712"/>
        <dbReference type="Rhea" id="RHEA-COMP:14679"/>
        <dbReference type="Rhea" id="RHEA-COMP:14680"/>
        <dbReference type="ChEBI" id="CHEBI:15378"/>
        <dbReference type="ChEBI" id="CHEBI:29950"/>
        <dbReference type="ChEBI" id="CHEBI:57685"/>
        <dbReference type="ChEBI" id="CHEBI:64716"/>
        <dbReference type="ChEBI" id="CHEBI:140658"/>
        <dbReference type="EC" id="2.5.1.145"/>
    </reaction>
</comment>
<dbReference type="PANTHER" id="PTHR30589">
    <property type="entry name" value="PROLIPOPROTEIN DIACYLGLYCERYL TRANSFERASE"/>
    <property type="match status" value="1"/>
</dbReference>
<dbReference type="PANTHER" id="PTHR30589:SF0">
    <property type="entry name" value="PHOSPHATIDYLGLYCEROL--PROLIPOPROTEIN DIACYLGLYCERYL TRANSFERASE"/>
    <property type="match status" value="1"/>
</dbReference>
<dbReference type="AlphaFoldDB" id="A0A953IDG7"/>
<sequence length="273" mass="30365">MRGPAMQLLAFVDPVAIQIGPLSIRWYGIIIVSAIALSIWLGGRFARDRGLDPAFVDSFAIVLVPAGILGARLYEVFVLQWPYYSQHPDKILQIWEGGLAIHGAVLGGAIAAAIYLPMRKQPFWRWADVVGLVLPLAQAIGRWGNFFNQEAYGDPAPDWLVRLMPGWLREGMTISGTVMHPTFLYESVWNLLTFGILLVCHRRRMKTGVVFSLYLVLYNAGRFLIESIRQDSSFIFGRIRVAQLVAAVLAILGLVLLAWFLRRPAESGDSAGV</sequence>
<comment type="pathway">
    <text evidence="7">Protein modification; lipoprotein biosynthesis (diacylglyceryl transfer).</text>
</comment>
<feature type="transmembrane region" description="Helical" evidence="7">
    <location>
        <begin position="207"/>
        <end position="225"/>
    </location>
</feature>
<evidence type="ECO:0000256" key="3">
    <source>
        <dbReference type="ARBA" id="ARBA00022679"/>
    </source>
</evidence>
<evidence type="ECO:0000313" key="9">
    <source>
        <dbReference type="Proteomes" id="UP000732377"/>
    </source>
</evidence>
<keyword evidence="2 7" id="KW-1003">Cell membrane</keyword>
<comment type="function">
    <text evidence="7">Catalyzes the transfer of the diacylglyceryl group from phosphatidylglycerol to the sulfhydryl group of the N-terminal cysteine of a prolipoprotein, the first step in the formation of mature lipoproteins.</text>
</comment>
<feature type="transmembrane region" description="Helical" evidence="7">
    <location>
        <begin position="94"/>
        <end position="116"/>
    </location>
</feature>
<organism evidence="8 9">
    <name type="scientific">Symbiobacterium thermophilum</name>
    <dbReference type="NCBI Taxonomy" id="2734"/>
    <lineage>
        <taxon>Bacteria</taxon>
        <taxon>Bacillati</taxon>
        <taxon>Bacillota</taxon>
        <taxon>Clostridia</taxon>
        <taxon>Eubacteriales</taxon>
        <taxon>Symbiobacteriaceae</taxon>
        <taxon>Symbiobacterium</taxon>
    </lineage>
</organism>
<dbReference type="EMBL" id="PIUK01000167">
    <property type="protein sequence ID" value="MBY6277344.1"/>
    <property type="molecule type" value="Genomic_DNA"/>
</dbReference>
<comment type="similarity">
    <text evidence="1 7">Belongs to the Lgt family.</text>
</comment>
<keyword evidence="6 7" id="KW-0472">Membrane</keyword>
<keyword evidence="4 7" id="KW-0812">Transmembrane</keyword>
<feature type="transmembrane region" description="Helical" evidence="7">
    <location>
        <begin position="182"/>
        <end position="200"/>
    </location>
</feature>
<feature type="transmembrane region" description="Helical" evidence="7">
    <location>
        <begin position="123"/>
        <end position="141"/>
    </location>
</feature>
<evidence type="ECO:0000256" key="1">
    <source>
        <dbReference type="ARBA" id="ARBA00007150"/>
    </source>
</evidence>
<accession>A0A953IDG7</accession>
<feature type="transmembrane region" description="Helical" evidence="7">
    <location>
        <begin position="54"/>
        <end position="74"/>
    </location>
</feature>
<dbReference type="GO" id="GO:0008961">
    <property type="term" value="F:phosphatidylglycerol-prolipoprotein diacylglyceryl transferase activity"/>
    <property type="evidence" value="ECO:0007669"/>
    <property type="project" value="UniProtKB-UniRule"/>
</dbReference>
<dbReference type="GO" id="GO:0042158">
    <property type="term" value="P:lipoprotein biosynthetic process"/>
    <property type="evidence" value="ECO:0007669"/>
    <property type="project" value="UniProtKB-UniRule"/>
</dbReference>
<keyword evidence="3 7" id="KW-0808">Transferase</keyword>